<reference evidence="2" key="1">
    <citation type="submission" date="2019-12" db="EMBL/GenBank/DDBJ databases">
        <title>Genome sequencing and annotation of Brassica cretica.</title>
        <authorList>
            <person name="Studholme D.J."/>
            <person name="Sarris P."/>
        </authorList>
    </citation>
    <scope>NUCLEOTIDE SEQUENCE</scope>
    <source>
        <strain evidence="2">PFS-109/04</strain>
        <tissue evidence="2">Leaf</tissue>
    </source>
</reference>
<proteinExistence type="predicted"/>
<name>A0A8S9PA82_BRACR</name>
<feature type="region of interest" description="Disordered" evidence="1">
    <location>
        <begin position="1"/>
        <end position="26"/>
    </location>
</feature>
<comment type="caution">
    <text evidence="2">The sequence shown here is derived from an EMBL/GenBank/DDBJ whole genome shotgun (WGS) entry which is preliminary data.</text>
</comment>
<feature type="region of interest" description="Disordered" evidence="1">
    <location>
        <begin position="183"/>
        <end position="222"/>
    </location>
</feature>
<evidence type="ECO:0000256" key="1">
    <source>
        <dbReference type="SAM" id="MobiDB-lite"/>
    </source>
</evidence>
<organism evidence="2 3">
    <name type="scientific">Brassica cretica</name>
    <name type="common">Mustard</name>
    <dbReference type="NCBI Taxonomy" id="69181"/>
    <lineage>
        <taxon>Eukaryota</taxon>
        <taxon>Viridiplantae</taxon>
        <taxon>Streptophyta</taxon>
        <taxon>Embryophyta</taxon>
        <taxon>Tracheophyta</taxon>
        <taxon>Spermatophyta</taxon>
        <taxon>Magnoliopsida</taxon>
        <taxon>eudicotyledons</taxon>
        <taxon>Gunneridae</taxon>
        <taxon>Pentapetalae</taxon>
        <taxon>rosids</taxon>
        <taxon>malvids</taxon>
        <taxon>Brassicales</taxon>
        <taxon>Brassicaceae</taxon>
        <taxon>Brassiceae</taxon>
        <taxon>Brassica</taxon>
    </lineage>
</organism>
<dbReference type="EMBL" id="QGKX02001521">
    <property type="protein sequence ID" value="KAF3510222.1"/>
    <property type="molecule type" value="Genomic_DNA"/>
</dbReference>
<dbReference type="AlphaFoldDB" id="A0A8S9PA82"/>
<evidence type="ECO:0000313" key="3">
    <source>
        <dbReference type="Proteomes" id="UP000712600"/>
    </source>
</evidence>
<dbReference type="Proteomes" id="UP000712600">
    <property type="component" value="Unassembled WGS sequence"/>
</dbReference>
<feature type="region of interest" description="Disordered" evidence="1">
    <location>
        <begin position="247"/>
        <end position="324"/>
    </location>
</feature>
<gene>
    <name evidence="2" type="ORF">F2Q69_00005823</name>
</gene>
<sequence length="409" mass="45668">MAGDDSNDMLTPLNGGGNNGQNTPAADVSAAANAATLEKFKKMFSTYEKRSEEQDKLKTRTLKVLIPQRIQRTTKLGASTWIPATFLMIRKKTLTRRYLLGRTGGVSRRASRDHLQQTPTGLENCWQESDIRDLRNYIIKTAAELRAVRSQIHHATGTATEIDRLLEEAQNKKHPSKLANADICDQSNSQPQHALSDMAGDDSNDMLTPLNGGGNNGQNTPAADVSAAANAATLEKFKKMFSTYEKRPGTLRENPSGQNPSETTYVENENSESPSYPAKNTENNEFGCINLDPSNLSDDTEEDADVHPRRARSHTAREDSPFSKPMTEEDIFWVEQEELAEDSCSKRRRGRKTACKNPDIRDLRNYIIKSAAELRAIRSQIHHATGTATEIDRLLEEAQKTPFKARKHW</sequence>
<feature type="compositionally biased region" description="Polar residues" evidence="1">
    <location>
        <begin position="253"/>
        <end position="284"/>
    </location>
</feature>
<protein>
    <submittedName>
        <fullName evidence="2">Uncharacterized protein</fullName>
    </submittedName>
</protein>
<evidence type="ECO:0000313" key="2">
    <source>
        <dbReference type="EMBL" id="KAF3510222.1"/>
    </source>
</evidence>
<accession>A0A8S9PA82</accession>